<feature type="region of interest" description="Disordered" evidence="1">
    <location>
        <begin position="34"/>
        <end position="84"/>
    </location>
</feature>
<accession>A0A5C3L3N2</accession>
<dbReference type="PANTHER" id="PTHR10003">
    <property type="entry name" value="SUPEROXIDE DISMUTASE CU-ZN -RELATED"/>
    <property type="match status" value="1"/>
</dbReference>
<dbReference type="Gene3D" id="2.60.40.200">
    <property type="entry name" value="Superoxide dismutase, copper/zinc binding domain"/>
    <property type="match status" value="1"/>
</dbReference>
<feature type="compositionally biased region" description="Gly residues" evidence="1">
    <location>
        <begin position="61"/>
        <end position="70"/>
    </location>
</feature>
<keyword evidence="5" id="KW-1185">Reference proteome</keyword>
<dbReference type="OrthoDB" id="2015551at2759"/>
<dbReference type="GO" id="GO:0005507">
    <property type="term" value="F:copper ion binding"/>
    <property type="evidence" value="ECO:0007669"/>
    <property type="project" value="InterPro"/>
</dbReference>
<evidence type="ECO:0000313" key="5">
    <source>
        <dbReference type="Proteomes" id="UP000307440"/>
    </source>
</evidence>
<gene>
    <name evidence="4" type="ORF">FA15DRAFT_666315</name>
</gene>
<protein>
    <recommendedName>
        <fullName evidence="3">Superoxide dismutase copper/zinc binding domain-containing protein</fullName>
    </recommendedName>
</protein>
<dbReference type="PRINTS" id="PR00068">
    <property type="entry name" value="CUZNDISMTASE"/>
</dbReference>
<dbReference type="InterPro" id="IPR024134">
    <property type="entry name" value="SOD_Cu/Zn_/chaperone"/>
</dbReference>
<dbReference type="AlphaFoldDB" id="A0A5C3L3N2"/>
<evidence type="ECO:0000256" key="2">
    <source>
        <dbReference type="SAM" id="SignalP"/>
    </source>
</evidence>
<dbReference type="STRING" id="230819.A0A5C3L3N2"/>
<dbReference type="Proteomes" id="UP000307440">
    <property type="component" value="Unassembled WGS sequence"/>
</dbReference>
<dbReference type="InterPro" id="IPR001424">
    <property type="entry name" value="SOD_Cu_Zn_dom"/>
</dbReference>
<organism evidence="4 5">
    <name type="scientific">Coprinopsis marcescibilis</name>
    <name type="common">Agaric fungus</name>
    <name type="synonym">Psathyrella marcescibilis</name>
    <dbReference type="NCBI Taxonomy" id="230819"/>
    <lineage>
        <taxon>Eukaryota</taxon>
        <taxon>Fungi</taxon>
        <taxon>Dikarya</taxon>
        <taxon>Basidiomycota</taxon>
        <taxon>Agaricomycotina</taxon>
        <taxon>Agaricomycetes</taxon>
        <taxon>Agaricomycetidae</taxon>
        <taxon>Agaricales</taxon>
        <taxon>Agaricineae</taxon>
        <taxon>Psathyrellaceae</taxon>
        <taxon>Coprinopsis</taxon>
    </lineage>
</organism>
<keyword evidence="2" id="KW-0732">Signal</keyword>
<feature type="signal peptide" evidence="2">
    <location>
        <begin position="1"/>
        <end position="23"/>
    </location>
</feature>
<dbReference type="GO" id="GO:0006801">
    <property type="term" value="P:superoxide metabolic process"/>
    <property type="evidence" value="ECO:0007669"/>
    <property type="project" value="InterPro"/>
</dbReference>
<name>A0A5C3L3N2_COPMA</name>
<dbReference type="SUPFAM" id="SSF49329">
    <property type="entry name" value="Cu,Zn superoxide dismutase-like"/>
    <property type="match status" value="1"/>
</dbReference>
<feature type="domain" description="Superoxide dismutase copper/zinc binding" evidence="3">
    <location>
        <begin position="110"/>
        <end position="248"/>
    </location>
</feature>
<evidence type="ECO:0000313" key="4">
    <source>
        <dbReference type="EMBL" id="TFK27447.1"/>
    </source>
</evidence>
<dbReference type="Pfam" id="PF00080">
    <property type="entry name" value="Sod_Cu"/>
    <property type="match status" value="1"/>
</dbReference>
<evidence type="ECO:0000256" key="1">
    <source>
        <dbReference type="SAM" id="MobiDB-lite"/>
    </source>
</evidence>
<proteinExistence type="predicted"/>
<feature type="chain" id="PRO_5022809699" description="Superoxide dismutase copper/zinc binding domain-containing protein" evidence="2">
    <location>
        <begin position="24"/>
        <end position="254"/>
    </location>
</feature>
<feature type="compositionally biased region" description="Basic and acidic residues" evidence="1">
    <location>
        <begin position="34"/>
        <end position="44"/>
    </location>
</feature>
<evidence type="ECO:0000259" key="3">
    <source>
        <dbReference type="Pfam" id="PF00080"/>
    </source>
</evidence>
<dbReference type="CDD" id="cd00305">
    <property type="entry name" value="Cu-Zn_Superoxide_Dismutase"/>
    <property type="match status" value="1"/>
</dbReference>
<sequence length="254" mass="27153">MRTFSALSLFALVASSALAPAFANPIEGEVEAREWHSNKHHEYQKGSQNGHHQGGSEHGHQQGGQHGHQQGGQHHNGGHQAAPAHKPIKRANVVLRIFDEAEIQGGYSSAVVYFTQEWEHGPVSIKGEIIGLGLEPDTERGWHVHEHGDLAGGCKTAGLHFNPQGQNHGAPWDHERHVGDLGNFEVDENGDAYIDNKVINDRMSLNGPNSIIGRTLVIHLGTDDLGKGGQPDSLTVGASGGRLACGIIGVLPDV</sequence>
<reference evidence="4 5" key="1">
    <citation type="journal article" date="2019" name="Nat. Ecol. Evol.">
        <title>Megaphylogeny resolves global patterns of mushroom evolution.</title>
        <authorList>
            <person name="Varga T."/>
            <person name="Krizsan K."/>
            <person name="Foldi C."/>
            <person name="Dima B."/>
            <person name="Sanchez-Garcia M."/>
            <person name="Sanchez-Ramirez S."/>
            <person name="Szollosi G.J."/>
            <person name="Szarkandi J.G."/>
            <person name="Papp V."/>
            <person name="Albert L."/>
            <person name="Andreopoulos W."/>
            <person name="Angelini C."/>
            <person name="Antonin V."/>
            <person name="Barry K.W."/>
            <person name="Bougher N.L."/>
            <person name="Buchanan P."/>
            <person name="Buyck B."/>
            <person name="Bense V."/>
            <person name="Catcheside P."/>
            <person name="Chovatia M."/>
            <person name="Cooper J."/>
            <person name="Damon W."/>
            <person name="Desjardin D."/>
            <person name="Finy P."/>
            <person name="Geml J."/>
            <person name="Haridas S."/>
            <person name="Hughes K."/>
            <person name="Justo A."/>
            <person name="Karasinski D."/>
            <person name="Kautmanova I."/>
            <person name="Kiss B."/>
            <person name="Kocsube S."/>
            <person name="Kotiranta H."/>
            <person name="LaButti K.M."/>
            <person name="Lechner B.E."/>
            <person name="Liimatainen K."/>
            <person name="Lipzen A."/>
            <person name="Lukacs Z."/>
            <person name="Mihaltcheva S."/>
            <person name="Morgado L.N."/>
            <person name="Niskanen T."/>
            <person name="Noordeloos M.E."/>
            <person name="Ohm R.A."/>
            <person name="Ortiz-Santana B."/>
            <person name="Ovrebo C."/>
            <person name="Racz N."/>
            <person name="Riley R."/>
            <person name="Savchenko A."/>
            <person name="Shiryaev A."/>
            <person name="Soop K."/>
            <person name="Spirin V."/>
            <person name="Szebenyi C."/>
            <person name="Tomsovsky M."/>
            <person name="Tulloss R.E."/>
            <person name="Uehling J."/>
            <person name="Grigoriev I.V."/>
            <person name="Vagvolgyi C."/>
            <person name="Papp T."/>
            <person name="Martin F.M."/>
            <person name="Miettinen O."/>
            <person name="Hibbett D.S."/>
            <person name="Nagy L.G."/>
        </authorList>
    </citation>
    <scope>NUCLEOTIDE SEQUENCE [LARGE SCALE GENOMIC DNA]</scope>
    <source>
        <strain evidence="4 5">CBS 121175</strain>
    </source>
</reference>
<dbReference type="EMBL" id="ML210164">
    <property type="protein sequence ID" value="TFK27447.1"/>
    <property type="molecule type" value="Genomic_DNA"/>
</dbReference>
<dbReference type="InterPro" id="IPR036423">
    <property type="entry name" value="SOD-like_Cu/Zn_dom_sf"/>
</dbReference>